<reference evidence="1" key="1">
    <citation type="journal article" date="2021" name="Proc. Natl. Acad. Sci. U.S.A.">
        <title>A Catalog of Tens of Thousands of Viruses from Human Metagenomes Reveals Hidden Associations with Chronic Diseases.</title>
        <authorList>
            <person name="Tisza M.J."/>
            <person name="Buck C.B."/>
        </authorList>
    </citation>
    <scope>NUCLEOTIDE SEQUENCE</scope>
    <source>
        <strain evidence="1">CtiBE32</strain>
    </source>
</reference>
<protein>
    <submittedName>
        <fullName evidence="1">4Fe-4S binding domain protein</fullName>
    </submittedName>
</protein>
<evidence type="ECO:0000313" key="1">
    <source>
        <dbReference type="EMBL" id="DAD90523.1"/>
    </source>
</evidence>
<organism evidence="1">
    <name type="scientific">Myoviridae sp. ctiBE32</name>
    <dbReference type="NCBI Taxonomy" id="2826685"/>
    <lineage>
        <taxon>Viruses</taxon>
        <taxon>Duplodnaviria</taxon>
        <taxon>Heunggongvirae</taxon>
        <taxon>Uroviricota</taxon>
        <taxon>Caudoviricetes</taxon>
    </lineage>
</organism>
<sequence>MIMGRFHQRYGYCTKVCPLFQTKCHKLKAI</sequence>
<accession>A0A8S5N8X8</accession>
<name>A0A8S5N8X8_9CAUD</name>
<proteinExistence type="predicted"/>
<dbReference type="EMBL" id="BK015088">
    <property type="protein sequence ID" value="DAD90523.1"/>
    <property type="molecule type" value="Genomic_DNA"/>
</dbReference>